<gene>
    <name evidence="2" type="ORF">BST47_29615</name>
</gene>
<evidence type="ECO:0008006" key="4">
    <source>
        <dbReference type="Google" id="ProtNLM"/>
    </source>
</evidence>
<comment type="caution">
    <text evidence="2">The sequence shown here is derived from an EMBL/GenBank/DDBJ whole genome shotgun (WGS) entry which is preliminary data.</text>
</comment>
<feature type="region of interest" description="Disordered" evidence="1">
    <location>
        <begin position="1"/>
        <end position="46"/>
    </location>
</feature>
<protein>
    <recommendedName>
        <fullName evidence="4">ESX-1 secretion-associated protein</fullName>
    </recommendedName>
</protein>
<sequence length="117" mass="11737">MSNDRMQIQPDALAAAAASSTATEAARSPVTIPSPPPASAGSPVDASAVGVAASIQGLLAARDAADITAVSKQTAALNESPPELVHQDQTNADNMTAAGERFTMPTVMPPGGKVWTV</sequence>
<organism evidence="2 3">
    <name type="scientific">Mycolicibacterium tusciae</name>
    <dbReference type="NCBI Taxonomy" id="75922"/>
    <lineage>
        <taxon>Bacteria</taxon>
        <taxon>Bacillati</taxon>
        <taxon>Actinomycetota</taxon>
        <taxon>Actinomycetes</taxon>
        <taxon>Mycobacteriales</taxon>
        <taxon>Mycobacteriaceae</taxon>
        <taxon>Mycolicibacterium</taxon>
    </lineage>
</organism>
<dbReference type="EMBL" id="MVIM01000034">
    <property type="protein sequence ID" value="ORB60675.1"/>
    <property type="molecule type" value="Genomic_DNA"/>
</dbReference>
<keyword evidence="3" id="KW-1185">Reference proteome</keyword>
<evidence type="ECO:0000313" key="3">
    <source>
        <dbReference type="Proteomes" id="UP000192411"/>
    </source>
</evidence>
<feature type="compositionally biased region" description="Low complexity" evidence="1">
    <location>
        <begin position="12"/>
        <end position="26"/>
    </location>
</feature>
<name>A0A1X0JDV8_9MYCO</name>
<evidence type="ECO:0000256" key="1">
    <source>
        <dbReference type="SAM" id="MobiDB-lite"/>
    </source>
</evidence>
<dbReference type="Proteomes" id="UP000192411">
    <property type="component" value="Unassembled WGS sequence"/>
</dbReference>
<evidence type="ECO:0000313" key="2">
    <source>
        <dbReference type="EMBL" id="ORB60675.1"/>
    </source>
</evidence>
<dbReference type="AlphaFoldDB" id="A0A1X0JDV8"/>
<accession>A0A1X0JDV8</accession>
<dbReference type="RefSeq" id="WP_083129315.1">
    <property type="nucleotide sequence ID" value="NZ_MVIM01000034.1"/>
</dbReference>
<reference evidence="2 3" key="1">
    <citation type="submission" date="2017-02" db="EMBL/GenBank/DDBJ databases">
        <title>The new phylogeny of genus Mycobacterium.</title>
        <authorList>
            <person name="Tortoli E."/>
            <person name="Trovato A."/>
            <person name="Cirillo D.M."/>
        </authorList>
    </citation>
    <scope>NUCLEOTIDE SEQUENCE [LARGE SCALE GENOMIC DNA]</scope>
    <source>
        <strain evidence="2 3">DSM 44338</strain>
    </source>
</reference>
<proteinExistence type="predicted"/>
<dbReference type="STRING" id="75922.BST47_29615"/>